<evidence type="ECO:0000256" key="2">
    <source>
        <dbReference type="ARBA" id="ARBA00022692"/>
    </source>
</evidence>
<reference evidence="8" key="2">
    <citation type="submission" date="2014-02" db="EMBL/GenBank/DDBJ databases">
        <title>Complete DNA sequence of /Kuraishia capsulata/ illustrates novel genomic features among budding yeasts (/Saccharomycotina/).</title>
        <authorList>
            <person name="Morales L."/>
            <person name="Noel B."/>
            <person name="Porcel B."/>
            <person name="Marcet-Houben M."/>
            <person name="Hullo M-F."/>
            <person name="Sacerdot C."/>
            <person name="Tekaia F."/>
            <person name="Leh-Louis V."/>
            <person name="Despons L."/>
            <person name="Khanna V."/>
            <person name="Aury J-M."/>
            <person name="Barbe V."/>
            <person name="Couloux A."/>
            <person name="Labadie K."/>
            <person name="Pelletier E."/>
            <person name="Souciet J-L."/>
            <person name="Boekhout T."/>
            <person name="Gabaldon T."/>
            <person name="Wincker P."/>
            <person name="Dujon B."/>
        </authorList>
    </citation>
    <scope>NUCLEOTIDE SEQUENCE</scope>
    <source>
        <strain evidence="8">CBS 1993</strain>
    </source>
</reference>
<dbReference type="GO" id="GO:0009100">
    <property type="term" value="P:glycoprotein metabolic process"/>
    <property type="evidence" value="ECO:0007669"/>
    <property type="project" value="UniProtKB-ARBA"/>
</dbReference>
<proteinExistence type="predicted"/>
<feature type="region of interest" description="Disordered" evidence="5">
    <location>
        <begin position="141"/>
        <end position="186"/>
    </location>
</feature>
<keyword evidence="2 6" id="KW-0812">Transmembrane</keyword>
<feature type="region of interest" description="Disordered" evidence="5">
    <location>
        <begin position="875"/>
        <end position="898"/>
    </location>
</feature>
<dbReference type="STRING" id="1382522.W6MNB6"/>
<evidence type="ECO:0000256" key="6">
    <source>
        <dbReference type="SAM" id="Phobius"/>
    </source>
</evidence>
<evidence type="ECO:0000256" key="4">
    <source>
        <dbReference type="ARBA" id="ARBA00023136"/>
    </source>
</evidence>
<dbReference type="GeneID" id="34521532"/>
<evidence type="ECO:0000256" key="3">
    <source>
        <dbReference type="ARBA" id="ARBA00022989"/>
    </source>
</evidence>
<evidence type="ECO:0000259" key="7">
    <source>
        <dbReference type="Pfam" id="PF04991"/>
    </source>
</evidence>
<dbReference type="HOGENOM" id="CLU_008074_2_0_1"/>
<feature type="transmembrane region" description="Helical" evidence="6">
    <location>
        <begin position="12"/>
        <end position="32"/>
    </location>
</feature>
<evidence type="ECO:0000256" key="5">
    <source>
        <dbReference type="SAM" id="MobiDB-lite"/>
    </source>
</evidence>
<dbReference type="InterPro" id="IPR009644">
    <property type="entry name" value="FKTN/MNN4/W02B3.4-1"/>
</dbReference>
<feature type="domain" description="LicD/FKTN/FKRP nucleotidyltransferase" evidence="7">
    <location>
        <begin position="577"/>
        <end position="693"/>
    </location>
</feature>
<keyword evidence="3 6" id="KW-1133">Transmembrane helix</keyword>
<name>W6MNB6_9ASCO</name>
<dbReference type="RefSeq" id="XP_022460144.1">
    <property type="nucleotide sequence ID" value="XM_022600838.1"/>
</dbReference>
<protein>
    <recommendedName>
        <fullName evidence="7">LicD/FKTN/FKRP nucleotidyltransferase domain-containing protein</fullName>
    </recommendedName>
</protein>
<comment type="subcellular location">
    <subcellularLocation>
        <location evidence="1">Membrane</location>
        <topology evidence="1">Single-pass membrane protein</topology>
    </subcellularLocation>
</comment>
<dbReference type="Proteomes" id="UP000019384">
    <property type="component" value="Unassembled WGS sequence"/>
</dbReference>
<organism evidence="8 9">
    <name type="scientific">Kuraishia capsulata CBS 1993</name>
    <dbReference type="NCBI Taxonomy" id="1382522"/>
    <lineage>
        <taxon>Eukaryota</taxon>
        <taxon>Fungi</taxon>
        <taxon>Dikarya</taxon>
        <taxon>Ascomycota</taxon>
        <taxon>Saccharomycotina</taxon>
        <taxon>Pichiomycetes</taxon>
        <taxon>Pichiales</taxon>
        <taxon>Pichiaceae</taxon>
        <taxon>Kuraishia</taxon>
    </lineage>
</organism>
<sequence length="898" mass="103916">MPRLFRKMTRKGYVVCAVLLAVHVLTINLVIFRYTKNDKGLLDTIHASLQILGGSGDLTGALSKSGASSTTSAEDAVTTELLDDIDTLPWNELTLEQKLKRKVREVDTTKAESWMVNTTLKFTDVEIDLDDFLPPLEEDVAQAKKGKSQRVNSKRADSIENSEFFKGNENSKSSDSSSEDSDAEPVLSDEVVLKDDDEGYVEPKQNFLHNSTLWYDLRFTLAMYIDYIKTQHLERNPQNIESKEPTMQITVPFHWSDWVDMDILNKEIAKPEKDQMTCQKLIETSEGKQASSGYCINSKDVTSKMLEEMGLHSTNQLPGFVVKSPPNNVNTPRAKLLEAKAHLLTYGQLPLSIVFLSHDGFYDVKVGRRQRIVDSSLITSYLRTHGIDASIKENRHITVNAVKEFRSLTESVPARVSESTKDGLVINYDEALSKNHYKMVLNEELFHWDQKEVDKEMEGYAARLKEIDDMTKETQSFDEERYYKLALNDHEQNHYNFLKYSSTFTPDTQEIYFKLARMTGINGNMEDGWHLEWRFFNGRLSYEEDRRGRWTHAEVEERHKIIVHRLLRNWSQFSYQLGIIQWVNHGALLAWYWNGVSFPYDDDVDVQLPAKVLDNFARRFNQSLIIEDINSGYGRYFVDCNAFMTHRTHGNGLNNIDARFIDVDSGAYIDITGLTLTNQHKPGKYEKLKGKNRNEVYNCKNSHFYHIDELSPAKYTRLEGAPLLIPRNFTSILAEEYLYGFSNVEYAGWYFVEPLRIWLTGGTIKKVLSIPPNLENEREHILTRLASLKPRHVLKFLDDKEVMHEYYLTQQFTEVHEKEKAILFDNAEKMTPENVESYIDLASSFKMGSPLRKPYFEYEYIERSYFRDQIRKSKEMADEADEEEDVAEHINALEQGET</sequence>
<dbReference type="OrthoDB" id="444255at2759"/>
<evidence type="ECO:0000313" key="8">
    <source>
        <dbReference type="EMBL" id="CDK28154.1"/>
    </source>
</evidence>
<dbReference type="AlphaFoldDB" id="W6MNB6"/>
<dbReference type="PANTHER" id="PTHR15407:SF28">
    <property type="entry name" value="RIBITOL-5-PHOSPHATE TRANSFERASE FKTN"/>
    <property type="match status" value="1"/>
</dbReference>
<accession>W6MNB6</accession>
<evidence type="ECO:0000256" key="1">
    <source>
        <dbReference type="ARBA" id="ARBA00004167"/>
    </source>
</evidence>
<keyword evidence="9" id="KW-1185">Reference proteome</keyword>
<dbReference type="GO" id="GO:0016020">
    <property type="term" value="C:membrane"/>
    <property type="evidence" value="ECO:0007669"/>
    <property type="project" value="UniProtKB-SubCell"/>
</dbReference>
<gene>
    <name evidence="8" type="ORF">KUCA_T00004135001</name>
</gene>
<reference evidence="8" key="1">
    <citation type="submission" date="2013-12" db="EMBL/GenBank/DDBJ databases">
        <authorList>
            <person name="Genoscope - CEA"/>
        </authorList>
    </citation>
    <scope>NUCLEOTIDE SEQUENCE</scope>
    <source>
        <strain evidence="8">CBS 1993</strain>
    </source>
</reference>
<evidence type="ECO:0000313" key="9">
    <source>
        <dbReference type="Proteomes" id="UP000019384"/>
    </source>
</evidence>
<dbReference type="EMBL" id="HG793129">
    <property type="protein sequence ID" value="CDK28154.1"/>
    <property type="molecule type" value="Genomic_DNA"/>
</dbReference>
<keyword evidence="4 6" id="KW-0472">Membrane</keyword>
<dbReference type="InterPro" id="IPR007074">
    <property type="entry name" value="LicD/FKTN/FKRP_NTP_transf"/>
</dbReference>
<dbReference type="Pfam" id="PF04991">
    <property type="entry name" value="LicD"/>
    <property type="match status" value="1"/>
</dbReference>
<dbReference type="PANTHER" id="PTHR15407">
    <property type="entry name" value="FUKUTIN-RELATED"/>
    <property type="match status" value="1"/>
</dbReference>